<feature type="transmembrane region" description="Helical" evidence="4">
    <location>
        <begin position="145"/>
        <end position="164"/>
    </location>
</feature>
<evidence type="ECO:0000256" key="2">
    <source>
        <dbReference type="ARBA" id="ARBA00022989"/>
    </source>
</evidence>
<dbReference type="GO" id="GO:0016020">
    <property type="term" value="C:membrane"/>
    <property type="evidence" value="ECO:0007669"/>
    <property type="project" value="InterPro"/>
</dbReference>
<feature type="transmembrane region" description="Helical" evidence="4">
    <location>
        <begin position="6"/>
        <end position="24"/>
    </location>
</feature>
<proteinExistence type="predicted"/>
<dbReference type="Proteomes" id="UP000287651">
    <property type="component" value="Unassembled WGS sequence"/>
</dbReference>
<keyword evidence="2 4" id="KW-1133">Transmembrane helix</keyword>
<feature type="transmembrane region" description="Helical" evidence="4">
    <location>
        <begin position="45"/>
        <end position="65"/>
    </location>
</feature>
<dbReference type="PANTHER" id="PTHR31218">
    <property type="entry name" value="WAT1-RELATED PROTEIN"/>
    <property type="match status" value="1"/>
</dbReference>
<dbReference type="AlphaFoldDB" id="A0A426XNU1"/>
<keyword evidence="3 4" id="KW-0472">Membrane</keyword>
<gene>
    <name evidence="5" type="ORF">B296_00040932</name>
</gene>
<keyword evidence="1 4" id="KW-0812">Transmembrane</keyword>
<evidence type="ECO:0000256" key="3">
    <source>
        <dbReference type="ARBA" id="ARBA00023136"/>
    </source>
</evidence>
<evidence type="ECO:0000256" key="4">
    <source>
        <dbReference type="SAM" id="Phobius"/>
    </source>
</evidence>
<organism evidence="5 6">
    <name type="scientific">Ensete ventricosum</name>
    <name type="common">Abyssinian banana</name>
    <name type="synonym">Musa ensete</name>
    <dbReference type="NCBI Taxonomy" id="4639"/>
    <lineage>
        <taxon>Eukaryota</taxon>
        <taxon>Viridiplantae</taxon>
        <taxon>Streptophyta</taxon>
        <taxon>Embryophyta</taxon>
        <taxon>Tracheophyta</taxon>
        <taxon>Spermatophyta</taxon>
        <taxon>Magnoliopsida</taxon>
        <taxon>Liliopsida</taxon>
        <taxon>Zingiberales</taxon>
        <taxon>Musaceae</taxon>
        <taxon>Ensete</taxon>
    </lineage>
</organism>
<accession>A0A426XNU1</accession>
<reference evidence="5 6" key="1">
    <citation type="journal article" date="2014" name="Agronomy (Basel)">
        <title>A Draft Genome Sequence for Ensete ventricosum, the Drought-Tolerant Tree Against Hunger.</title>
        <authorList>
            <person name="Harrison J."/>
            <person name="Moore K.A."/>
            <person name="Paszkiewicz K."/>
            <person name="Jones T."/>
            <person name="Grant M."/>
            <person name="Ambacheew D."/>
            <person name="Muzemil S."/>
            <person name="Studholme D.J."/>
        </authorList>
    </citation>
    <scope>NUCLEOTIDE SEQUENCE [LARGE SCALE GENOMIC DNA]</scope>
</reference>
<dbReference type="InterPro" id="IPR030184">
    <property type="entry name" value="WAT1-related"/>
</dbReference>
<comment type="caution">
    <text evidence="5">The sequence shown here is derived from an EMBL/GenBank/DDBJ whole genome shotgun (WGS) entry which is preliminary data.</text>
</comment>
<feature type="transmembrane region" description="Helical" evidence="4">
    <location>
        <begin position="111"/>
        <end position="133"/>
    </location>
</feature>
<evidence type="ECO:0000313" key="6">
    <source>
        <dbReference type="Proteomes" id="UP000287651"/>
    </source>
</evidence>
<evidence type="ECO:0000256" key="1">
    <source>
        <dbReference type="ARBA" id="ARBA00022692"/>
    </source>
</evidence>
<sequence length="166" mass="18469">MAANKLYVAAVLIQLAYAGFHVISKAAFDKGMSTMESIKMRSFSGICKAVGVTICLAGVVTIALYRGPHIHPFNLLPHHGRSTSNQDHSLAHSKATWIKGSFFMIIANLTWSLWLVLQSLFSTFQSLFVAMAFERDSSKWKLHLDMGLLAILYCVSILTMQNLYLI</sequence>
<evidence type="ECO:0008006" key="7">
    <source>
        <dbReference type="Google" id="ProtNLM"/>
    </source>
</evidence>
<name>A0A426XNU1_ENSVE</name>
<evidence type="ECO:0000313" key="5">
    <source>
        <dbReference type="EMBL" id="RRT41169.1"/>
    </source>
</evidence>
<protein>
    <recommendedName>
        <fullName evidence="7">WAT1-related protein</fullName>
    </recommendedName>
</protein>
<dbReference type="GO" id="GO:0022857">
    <property type="term" value="F:transmembrane transporter activity"/>
    <property type="evidence" value="ECO:0007669"/>
    <property type="project" value="InterPro"/>
</dbReference>
<dbReference type="EMBL" id="AMZH03018801">
    <property type="protein sequence ID" value="RRT41169.1"/>
    <property type="molecule type" value="Genomic_DNA"/>
</dbReference>